<feature type="compositionally biased region" description="Polar residues" evidence="1">
    <location>
        <begin position="37"/>
        <end position="51"/>
    </location>
</feature>
<organism evidence="2 3">
    <name type="scientific">Paxillus rubicundulus Ve08.2h10</name>
    <dbReference type="NCBI Taxonomy" id="930991"/>
    <lineage>
        <taxon>Eukaryota</taxon>
        <taxon>Fungi</taxon>
        <taxon>Dikarya</taxon>
        <taxon>Basidiomycota</taxon>
        <taxon>Agaricomycotina</taxon>
        <taxon>Agaricomycetes</taxon>
        <taxon>Agaricomycetidae</taxon>
        <taxon>Boletales</taxon>
        <taxon>Paxilineae</taxon>
        <taxon>Paxillaceae</taxon>
        <taxon>Paxillus</taxon>
    </lineage>
</organism>
<sequence>MEENVIRLWLQDQGQDPGWRRMSTECRVACSRSSWPQQVTIDPSRNSTADRSNVDRPEGCVRSSRRRRVSDTRRFRLASWLLGANGQGKPRP</sequence>
<dbReference type="EMBL" id="KN824905">
    <property type="protein sequence ID" value="KIK98147.1"/>
    <property type="molecule type" value="Genomic_DNA"/>
</dbReference>
<gene>
    <name evidence="2" type="ORF">PAXRUDRAFT_723189</name>
</gene>
<reference evidence="3" key="2">
    <citation type="submission" date="2015-01" db="EMBL/GenBank/DDBJ databases">
        <title>Evolutionary Origins and Diversification of the Mycorrhizal Mutualists.</title>
        <authorList>
            <consortium name="DOE Joint Genome Institute"/>
            <consortium name="Mycorrhizal Genomics Consortium"/>
            <person name="Kohler A."/>
            <person name="Kuo A."/>
            <person name="Nagy L.G."/>
            <person name="Floudas D."/>
            <person name="Copeland A."/>
            <person name="Barry K.W."/>
            <person name="Cichocki N."/>
            <person name="Veneault-Fourrey C."/>
            <person name="LaButti K."/>
            <person name="Lindquist E.A."/>
            <person name="Lipzen A."/>
            <person name="Lundell T."/>
            <person name="Morin E."/>
            <person name="Murat C."/>
            <person name="Riley R."/>
            <person name="Ohm R."/>
            <person name="Sun H."/>
            <person name="Tunlid A."/>
            <person name="Henrissat B."/>
            <person name="Grigoriev I.V."/>
            <person name="Hibbett D.S."/>
            <person name="Martin F."/>
        </authorList>
    </citation>
    <scope>NUCLEOTIDE SEQUENCE [LARGE SCALE GENOMIC DNA]</scope>
    <source>
        <strain evidence="3">Ve08.2h10</strain>
    </source>
</reference>
<protein>
    <submittedName>
        <fullName evidence="2">Unplaced genomic scaffold scaffold_83, whole genome shotgun sequence</fullName>
    </submittedName>
</protein>
<dbReference type="AlphaFoldDB" id="A0A0D0DIH8"/>
<reference evidence="2 3" key="1">
    <citation type="submission" date="2014-04" db="EMBL/GenBank/DDBJ databases">
        <authorList>
            <consortium name="DOE Joint Genome Institute"/>
            <person name="Kuo A."/>
            <person name="Kohler A."/>
            <person name="Jargeat P."/>
            <person name="Nagy L.G."/>
            <person name="Floudas D."/>
            <person name="Copeland A."/>
            <person name="Barry K.W."/>
            <person name="Cichocki N."/>
            <person name="Veneault-Fourrey C."/>
            <person name="LaButti K."/>
            <person name="Lindquist E.A."/>
            <person name="Lipzen A."/>
            <person name="Lundell T."/>
            <person name="Morin E."/>
            <person name="Murat C."/>
            <person name="Sun H."/>
            <person name="Tunlid A."/>
            <person name="Henrissat B."/>
            <person name="Grigoriev I.V."/>
            <person name="Hibbett D.S."/>
            <person name="Martin F."/>
            <person name="Nordberg H.P."/>
            <person name="Cantor M.N."/>
            <person name="Hua S.X."/>
        </authorList>
    </citation>
    <scope>NUCLEOTIDE SEQUENCE [LARGE SCALE GENOMIC DNA]</scope>
    <source>
        <strain evidence="2 3">Ve08.2h10</strain>
    </source>
</reference>
<dbReference type="Proteomes" id="UP000054538">
    <property type="component" value="Unassembled WGS sequence"/>
</dbReference>
<proteinExistence type="predicted"/>
<dbReference type="HOGENOM" id="CLU_2413960_0_0_1"/>
<name>A0A0D0DIH8_9AGAM</name>
<dbReference type="InParanoid" id="A0A0D0DIH8"/>
<evidence type="ECO:0000313" key="2">
    <source>
        <dbReference type="EMBL" id="KIK98147.1"/>
    </source>
</evidence>
<feature type="region of interest" description="Disordered" evidence="1">
    <location>
        <begin position="37"/>
        <end position="67"/>
    </location>
</feature>
<evidence type="ECO:0000313" key="3">
    <source>
        <dbReference type="Proteomes" id="UP000054538"/>
    </source>
</evidence>
<evidence type="ECO:0000256" key="1">
    <source>
        <dbReference type="SAM" id="MobiDB-lite"/>
    </source>
</evidence>
<keyword evidence="3" id="KW-1185">Reference proteome</keyword>
<accession>A0A0D0DIH8</accession>